<accession>A0A291R086</accession>
<dbReference type="GO" id="GO:0005737">
    <property type="term" value="C:cytoplasm"/>
    <property type="evidence" value="ECO:0007669"/>
    <property type="project" value="UniProtKB-SubCell"/>
</dbReference>
<dbReference type="KEGG" id="cbae:COR50_21545"/>
<keyword evidence="2" id="KW-0963">Cytoplasm</keyword>
<organism evidence="3 4">
    <name type="scientific">Chitinophaga caeni</name>
    <dbReference type="NCBI Taxonomy" id="2029983"/>
    <lineage>
        <taxon>Bacteria</taxon>
        <taxon>Pseudomonadati</taxon>
        <taxon>Bacteroidota</taxon>
        <taxon>Chitinophagia</taxon>
        <taxon>Chitinophagales</taxon>
        <taxon>Chitinophagaceae</taxon>
        <taxon>Chitinophaga</taxon>
    </lineage>
</organism>
<dbReference type="FunFam" id="3.20.20.380:FF:000001">
    <property type="entry name" value="Copper homeostasis protein CutC"/>
    <property type="match status" value="1"/>
</dbReference>
<dbReference type="Proteomes" id="UP000220133">
    <property type="component" value="Chromosome"/>
</dbReference>
<proteinExistence type="inferred from homology"/>
<dbReference type="HAMAP" id="MF_00795">
    <property type="entry name" value="CutC"/>
    <property type="match status" value="1"/>
</dbReference>
<dbReference type="InterPro" id="IPR005627">
    <property type="entry name" value="CutC-like"/>
</dbReference>
<gene>
    <name evidence="2" type="primary">cutC</name>
    <name evidence="3" type="ORF">COR50_21545</name>
</gene>
<comment type="caution">
    <text evidence="2">Once thought to be involved in copper homeostasis, experiments in E.coli have shown this is not the case.</text>
</comment>
<dbReference type="PANTHER" id="PTHR12598">
    <property type="entry name" value="COPPER HOMEOSTASIS PROTEIN CUTC"/>
    <property type="match status" value="1"/>
</dbReference>
<evidence type="ECO:0000313" key="4">
    <source>
        <dbReference type="Proteomes" id="UP000220133"/>
    </source>
</evidence>
<dbReference type="InterPro" id="IPR036822">
    <property type="entry name" value="CutC-like_dom_sf"/>
</dbReference>
<comment type="similarity">
    <text evidence="1 2">Belongs to the CutC family.</text>
</comment>
<dbReference type="SUPFAM" id="SSF110395">
    <property type="entry name" value="CutC-like"/>
    <property type="match status" value="1"/>
</dbReference>
<comment type="subcellular location">
    <subcellularLocation>
        <location evidence="2">Cytoplasm</location>
    </subcellularLocation>
</comment>
<sequence>MEMAIVLEIAAGSVGSCIAAQNGGADRVELCDNLLEGGTTPSYGTIAVAREKISIQLYPIIRPRGGDFLYDDTEFEVMKKDIRMCKELGCDGVVTGLLTADGRVDKIRTTELVELAYPLGVTFHRAFDMTVDPFQAMEDIIDCGCERILSSGHRNTAVEGAGLLAELVNKADGRITIMVGSGVRANNIAELVTTTKATEYHTSAKAYEESQMQFRNPNVSMGGIPGVPEYGISLTQADQVATIRKIAEEV</sequence>
<dbReference type="EMBL" id="CP023777">
    <property type="protein sequence ID" value="ATL49552.1"/>
    <property type="molecule type" value="Genomic_DNA"/>
</dbReference>
<dbReference type="GO" id="GO:0005507">
    <property type="term" value="F:copper ion binding"/>
    <property type="evidence" value="ECO:0007669"/>
    <property type="project" value="TreeGrafter"/>
</dbReference>
<reference evidence="3 4" key="1">
    <citation type="submission" date="2017-10" db="EMBL/GenBank/DDBJ databases">
        <title>Paenichitinophaga pekingensis gen. nov., sp. nov., isolated from activated sludge.</title>
        <authorList>
            <person name="Jin D."/>
            <person name="Kong X."/>
            <person name="Deng Y."/>
            <person name="Bai Z."/>
        </authorList>
    </citation>
    <scope>NUCLEOTIDE SEQUENCE [LARGE SCALE GENOMIC DNA]</scope>
    <source>
        <strain evidence="3 4">13</strain>
    </source>
</reference>
<name>A0A291R086_9BACT</name>
<dbReference type="AlphaFoldDB" id="A0A291R086"/>
<evidence type="ECO:0000313" key="3">
    <source>
        <dbReference type="EMBL" id="ATL49552.1"/>
    </source>
</evidence>
<evidence type="ECO:0000256" key="2">
    <source>
        <dbReference type="HAMAP-Rule" id="MF_00795"/>
    </source>
</evidence>
<dbReference type="Gene3D" id="3.20.20.380">
    <property type="entry name" value="Copper homeostasis (CutC) domain"/>
    <property type="match status" value="1"/>
</dbReference>
<dbReference type="Pfam" id="PF03932">
    <property type="entry name" value="CutC"/>
    <property type="match status" value="1"/>
</dbReference>
<dbReference type="PANTHER" id="PTHR12598:SF0">
    <property type="entry name" value="COPPER HOMEOSTASIS PROTEIN CUTC HOMOLOG"/>
    <property type="match status" value="1"/>
</dbReference>
<protein>
    <recommendedName>
        <fullName evidence="2">PF03932 family protein CutC</fullName>
    </recommendedName>
</protein>
<keyword evidence="4" id="KW-1185">Reference proteome</keyword>
<evidence type="ECO:0000256" key="1">
    <source>
        <dbReference type="ARBA" id="ARBA00007768"/>
    </source>
</evidence>
<dbReference type="OrthoDB" id="9815677at2"/>